<dbReference type="InterPro" id="IPR013525">
    <property type="entry name" value="ABC2_TM"/>
</dbReference>
<dbReference type="PANTHER" id="PTHR19229">
    <property type="entry name" value="ATP-BINDING CASSETTE TRANSPORTER SUBFAMILY A ABCA"/>
    <property type="match status" value="1"/>
</dbReference>
<feature type="transmembrane region" description="Helical" evidence="10">
    <location>
        <begin position="405"/>
        <end position="428"/>
    </location>
</feature>
<dbReference type="HOGENOM" id="CLU_001640_1_0_1"/>
<protein>
    <recommendedName>
        <fullName evidence="11">ABC transporter domain-containing protein</fullName>
    </recommendedName>
</protein>
<dbReference type="InterPro" id="IPR003593">
    <property type="entry name" value="AAA+_ATPase"/>
</dbReference>
<evidence type="ECO:0000256" key="4">
    <source>
        <dbReference type="ARBA" id="ARBA00022692"/>
    </source>
</evidence>
<evidence type="ECO:0000256" key="8">
    <source>
        <dbReference type="ARBA" id="ARBA00022989"/>
    </source>
</evidence>
<keyword evidence="7" id="KW-0067">ATP-binding</keyword>
<feature type="transmembrane region" description="Helical" evidence="10">
    <location>
        <begin position="1063"/>
        <end position="1088"/>
    </location>
</feature>
<dbReference type="PROSITE" id="PS50893">
    <property type="entry name" value="ABC_TRANSPORTER_2"/>
    <property type="match status" value="2"/>
</dbReference>
<feature type="domain" description="ABC transporter" evidence="11">
    <location>
        <begin position="1282"/>
        <end position="1513"/>
    </location>
</feature>
<feature type="transmembrane region" description="Helical" evidence="10">
    <location>
        <begin position="1100"/>
        <end position="1123"/>
    </location>
</feature>
<dbReference type="InterPro" id="IPR003439">
    <property type="entry name" value="ABC_transporter-like_ATP-bd"/>
</dbReference>
<dbReference type="InParanoid" id="S8E362"/>
<feature type="transmembrane region" description="Helical" evidence="10">
    <location>
        <begin position="1017"/>
        <end position="1042"/>
    </location>
</feature>
<evidence type="ECO:0000256" key="1">
    <source>
        <dbReference type="ARBA" id="ARBA00004141"/>
    </source>
</evidence>
<dbReference type="OrthoDB" id="8061355at2759"/>
<dbReference type="GO" id="GO:0005319">
    <property type="term" value="F:lipid transporter activity"/>
    <property type="evidence" value="ECO:0007669"/>
    <property type="project" value="TreeGrafter"/>
</dbReference>
<feature type="transmembrane region" description="Helical" evidence="10">
    <location>
        <begin position="1215"/>
        <end position="1232"/>
    </location>
</feature>
<evidence type="ECO:0000313" key="12">
    <source>
        <dbReference type="EMBL" id="EPS97823.1"/>
    </source>
</evidence>
<evidence type="ECO:0000256" key="5">
    <source>
        <dbReference type="ARBA" id="ARBA00022737"/>
    </source>
</evidence>
<dbReference type="SMART" id="SM00382">
    <property type="entry name" value="AAA"/>
    <property type="match status" value="2"/>
</dbReference>
<evidence type="ECO:0000256" key="6">
    <source>
        <dbReference type="ARBA" id="ARBA00022741"/>
    </source>
</evidence>
<dbReference type="GO" id="GO:0016887">
    <property type="term" value="F:ATP hydrolysis activity"/>
    <property type="evidence" value="ECO:0007669"/>
    <property type="project" value="InterPro"/>
</dbReference>
<evidence type="ECO:0000256" key="10">
    <source>
        <dbReference type="SAM" id="Phobius"/>
    </source>
</evidence>
<keyword evidence="3" id="KW-0813">Transport</keyword>
<dbReference type="InterPro" id="IPR017871">
    <property type="entry name" value="ABC_transporter-like_CS"/>
</dbReference>
<keyword evidence="9 10" id="KW-0472">Membrane</keyword>
<feature type="transmembrane region" description="Helical" evidence="10">
    <location>
        <begin position="364"/>
        <end position="385"/>
    </location>
</feature>
<feature type="transmembrane region" description="Helical" evidence="10">
    <location>
        <begin position="26"/>
        <end position="50"/>
    </location>
</feature>
<dbReference type="GO" id="GO:0005524">
    <property type="term" value="F:ATP binding"/>
    <property type="evidence" value="ECO:0007669"/>
    <property type="project" value="UniProtKB-KW"/>
</dbReference>
<evidence type="ECO:0000313" key="13">
    <source>
        <dbReference type="Proteomes" id="UP000015241"/>
    </source>
</evidence>
<dbReference type="Pfam" id="PF12698">
    <property type="entry name" value="ABC2_membrane_3"/>
    <property type="match status" value="1"/>
</dbReference>
<feature type="transmembrane region" description="Helical" evidence="10">
    <location>
        <begin position="1167"/>
        <end position="1194"/>
    </location>
</feature>
<feature type="transmembrane region" description="Helical" evidence="10">
    <location>
        <begin position="309"/>
        <end position="332"/>
    </location>
</feature>
<comment type="subcellular location">
    <subcellularLocation>
        <location evidence="1">Membrane</location>
        <topology evidence="1">Multi-pass membrane protein</topology>
    </subcellularLocation>
</comment>
<keyword evidence="8 10" id="KW-1133">Transmembrane helix</keyword>
<keyword evidence="13" id="KW-1185">Reference proteome</keyword>
<reference evidence="12 13" key="1">
    <citation type="journal article" date="2012" name="Science">
        <title>The Paleozoic origin of enzymatic lignin decomposition reconstructed from 31 fungal genomes.</title>
        <authorList>
            <person name="Floudas D."/>
            <person name="Binder M."/>
            <person name="Riley R."/>
            <person name="Barry K."/>
            <person name="Blanchette R.A."/>
            <person name="Henrissat B."/>
            <person name="Martinez A.T."/>
            <person name="Otillar R."/>
            <person name="Spatafora J.W."/>
            <person name="Yadav J.S."/>
            <person name="Aerts A."/>
            <person name="Benoit I."/>
            <person name="Boyd A."/>
            <person name="Carlson A."/>
            <person name="Copeland A."/>
            <person name="Coutinho P.M."/>
            <person name="de Vries R.P."/>
            <person name="Ferreira P."/>
            <person name="Findley K."/>
            <person name="Foster B."/>
            <person name="Gaskell J."/>
            <person name="Glotzer D."/>
            <person name="Gorecki P."/>
            <person name="Heitman J."/>
            <person name="Hesse C."/>
            <person name="Hori C."/>
            <person name="Igarashi K."/>
            <person name="Jurgens J.A."/>
            <person name="Kallen N."/>
            <person name="Kersten P."/>
            <person name="Kohler A."/>
            <person name="Kuees U."/>
            <person name="Kumar T.K.A."/>
            <person name="Kuo A."/>
            <person name="LaButti K."/>
            <person name="Larrondo L.F."/>
            <person name="Lindquist E."/>
            <person name="Ling A."/>
            <person name="Lombard V."/>
            <person name="Lucas S."/>
            <person name="Lundell T."/>
            <person name="Martin R."/>
            <person name="McLaughlin D.J."/>
            <person name="Morgenstern I."/>
            <person name="Morin E."/>
            <person name="Murat C."/>
            <person name="Nagy L.G."/>
            <person name="Nolan M."/>
            <person name="Ohm R.A."/>
            <person name="Patyshakuliyeva A."/>
            <person name="Rokas A."/>
            <person name="Ruiz-Duenas F.J."/>
            <person name="Sabat G."/>
            <person name="Salamov A."/>
            <person name="Samejima M."/>
            <person name="Schmutz J."/>
            <person name="Slot J.C."/>
            <person name="St John F."/>
            <person name="Stenlid J."/>
            <person name="Sun H."/>
            <person name="Sun S."/>
            <person name="Syed K."/>
            <person name="Tsang A."/>
            <person name="Wiebenga A."/>
            <person name="Young D."/>
            <person name="Pisabarro A."/>
            <person name="Eastwood D.C."/>
            <person name="Martin F."/>
            <person name="Cullen D."/>
            <person name="Grigoriev I.V."/>
            <person name="Hibbett D.S."/>
        </authorList>
    </citation>
    <scope>NUCLEOTIDE SEQUENCE</scope>
    <source>
        <strain evidence="13">FP-58527</strain>
    </source>
</reference>
<dbReference type="SUPFAM" id="SSF52540">
    <property type="entry name" value="P-loop containing nucleoside triphosphate hydrolases"/>
    <property type="match status" value="2"/>
</dbReference>
<name>S8E362_FOMSC</name>
<dbReference type="PANTHER" id="PTHR19229:SF36">
    <property type="entry name" value="ATP-BINDING CASSETTE SUB-FAMILY A MEMBER 2"/>
    <property type="match status" value="1"/>
</dbReference>
<gene>
    <name evidence="12" type="ORF">FOMPIDRAFT_1127701</name>
</gene>
<feature type="transmembrane region" description="Helical" evidence="10">
    <location>
        <begin position="848"/>
        <end position="869"/>
    </location>
</feature>
<keyword evidence="4 10" id="KW-0812">Transmembrane</keyword>
<feature type="transmembrane region" description="Helical" evidence="10">
    <location>
        <begin position="1135"/>
        <end position="1155"/>
    </location>
</feature>
<dbReference type="EMBL" id="KE504172">
    <property type="protein sequence ID" value="EPS97823.1"/>
    <property type="molecule type" value="Genomic_DNA"/>
</dbReference>
<dbReference type="STRING" id="743788.S8E362"/>
<dbReference type="CDD" id="cd03263">
    <property type="entry name" value="ABC_subfamily_A"/>
    <property type="match status" value="2"/>
</dbReference>
<feature type="transmembrane region" description="Helical" evidence="10">
    <location>
        <begin position="277"/>
        <end position="297"/>
    </location>
</feature>
<dbReference type="GO" id="GO:0140359">
    <property type="term" value="F:ABC-type transporter activity"/>
    <property type="evidence" value="ECO:0007669"/>
    <property type="project" value="InterPro"/>
</dbReference>
<dbReference type="Proteomes" id="UP000015241">
    <property type="component" value="Unassembled WGS sequence"/>
</dbReference>
<comment type="similarity">
    <text evidence="2">Belongs to the ABC transporter superfamily. ABCA family.</text>
</comment>
<evidence type="ECO:0000256" key="7">
    <source>
        <dbReference type="ARBA" id="ARBA00022840"/>
    </source>
</evidence>
<evidence type="ECO:0000259" key="11">
    <source>
        <dbReference type="PROSITE" id="PS50893"/>
    </source>
</evidence>
<evidence type="ECO:0000256" key="2">
    <source>
        <dbReference type="ARBA" id="ARBA00008869"/>
    </source>
</evidence>
<dbReference type="Gene3D" id="3.40.50.300">
    <property type="entry name" value="P-loop containing nucleotide triphosphate hydrolases"/>
    <property type="match status" value="2"/>
</dbReference>
<feature type="transmembrane region" description="Helical" evidence="10">
    <location>
        <begin position="231"/>
        <end position="248"/>
    </location>
</feature>
<evidence type="ECO:0000256" key="9">
    <source>
        <dbReference type="ARBA" id="ARBA00023136"/>
    </source>
</evidence>
<proteinExistence type="inferred from homology"/>
<dbReference type="InterPro" id="IPR026082">
    <property type="entry name" value="ABCA"/>
</dbReference>
<dbReference type="InterPro" id="IPR027417">
    <property type="entry name" value="P-loop_NTPase"/>
</dbReference>
<dbReference type="PROSITE" id="PS00211">
    <property type="entry name" value="ABC_TRANSPORTER_1"/>
    <property type="match status" value="2"/>
</dbReference>
<accession>S8E362</accession>
<dbReference type="eggNOG" id="KOG0059">
    <property type="taxonomic scope" value="Eukaryota"/>
</dbReference>
<evidence type="ECO:0000256" key="3">
    <source>
        <dbReference type="ARBA" id="ARBA00022448"/>
    </source>
</evidence>
<dbReference type="Pfam" id="PF00005">
    <property type="entry name" value="ABC_tran"/>
    <property type="match status" value="2"/>
</dbReference>
<dbReference type="GO" id="GO:0016020">
    <property type="term" value="C:membrane"/>
    <property type="evidence" value="ECO:0007669"/>
    <property type="project" value="UniProtKB-SubCell"/>
</dbReference>
<feature type="domain" description="ABC transporter" evidence="11">
    <location>
        <begin position="471"/>
        <end position="698"/>
    </location>
</feature>
<keyword evidence="5" id="KW-0677">Repeat</keyword>
<organism evidence="12 13">
    <name type="scientific">Fomitopsis schrenkii</name>
    <name type="common">Brown rot fungus</name>
    <dbReference type="NCBI Taxonomy" id="2126942"/>
    <lineage>
        <taxon>Eukaryota</taxon>
        <taxon>Fungi</taxon>
        <taxon>Dikarya</taxon>
        <taxon>Basidiomycota</taxon>
        <taxon>Agaricomycotina</taxon>
        <taxon>Agaricomycetes</taxon>
        <taxon>Polyporales</taxon>
        <taxon>Fomitopsis</taxon>
    </lineage>
</organism>
<sequence length="1604" mass="175739">MGLGLFWRQFWILVWKNLIVLSKNPFLNIVRCLLLPIGYAVFLSFAQFILHKPNNFGLGTSARIPRLVEEYDGSMPLVWVDSTNGSGTPSAEAIMQRVMLPFGHKQRNNVKRVESADEVPSTCPENFIGLSQCYAVVVFEGLPTEGDPESSKQPFNYTLRADSGLYYINVVKHTSSFEERVMPLQWAIESAYIELVTSATPYLPREWPFTQMDNTEQTTQTRLSYLRGTRMILVIAHFIAFVGIAYQLPGAFAGERAYQLTSHMKAMGLLDSARITSWHFSMSLANLPGWIAVALIWHFRIFTATSVWIILLVHVLLGLILASWSFFIAAPFGKSPQLAAIVSSVIACILAIVTLVIGNVNNVLAVVITVAFPPGFYIFAIRAIVGFELKQVGANMLKGDPDDGVVLLPIVIAACVDILIWPCFAVVLERWMYDAKNPRSSWKRTLASTEESAPLMPPDVAISIKHLGKDFRTSRLGRRRNVVTAVDDLSLDIPKTGIFVLLGSNGAGKSTTMSILAGLLGRTRGTITFEGGVERPPLGTIGLVPQKNVLFPELTCYQTLRIWKAIKPPRPGVSEDEDIEQLLRDCDLGKKIHYNASALSGGQKRKLQLAIGMVGGSQILLVDECTSGVDPLSRRALWKILSSVRHERTVVFTTHFLDEADLLGDTIAVLAAPGKLVAQGTPVALKSRYGDGYNIQISFDTDQPLEKPSSDASQILQIIKPHAPGAFALSSSLTEATYYLQTKDPAVVHDILEGIQQEQDAGRVKSYSVSNTSMEDVFLTLMTANERRSPGLDFSQKTHSRGYSSLSLPVLSYDSAPVLALTNGRPKSVFGQAGTIFYKRCLIARRSWLSPLLMILVTLTGSAIPLWFLQSLAAPTCVQPFKQSIPTQLYVPNSPLVWMMSKTEPGHQLLQYPPGLVRTLGPAFDFIPTIDFESNVSFVDYVSRNYRGLAMGGVSIDYDTGATLVAWEATPPGITGLSLINLASNLLYNHALNETNRVATRQITANFEKLVAYNTGILVMLKFMAFFGATLAVFPAFFGLYVSKERRSAVQAMQFSNGLSNPAGLWLGHLMFDAIPAVFIATLIIVIYAFASNQFAALPFFWLVLVLYGIVGALFSYCISLMVPSPLAAFAASAGYQAVMFLLYLAGFLLTATYADISSESRDLTFIHFFVAILSPIANAVHAAFVSLNLFSLLCTNAPATAASEAAPSRFGGPIIYLVVYAFVLFGILVWVDSGAVLPRRKTAKAATSALMRRLSRRSVQAGNKKDVYEEAMKVATSNDTLRVLNVVKAYGSADNRVVDNASFGVSQNTLLALLGPNGAGKTTTFNMIRGDVIPDSGDVFINGISVVKNPRSARLALGVCPQFTAIESELTVREHLEVYGRLKGLRPGEELHRNVEALLRGTSLQQYADRFAARLSGGNQRKLALAIALMGNPAVVLIDEFSSGVDAKMKRDMWDTLRSVAGGKAIVITTHSMEEASALATKVGILAKKMLAVGTTESLAQRYATYEVHFSCRTREEVTRARILMAQLPNTRMADDVATRFEVPIGEGVSLAQLFGVLSSQEELTEFSIEKAGLESVFLKVIRENAIQEEDSRTSKRRWWRVC</sequence>
<keyword evidence="6" id="KW-0547">Nucleotide-binding</keyword>
<feature type="transmembrane region" description="Helical" evidence="10">
    <location>
        <begin position="338"/>
        <end position="357"/>
    </location>
</feature>